<dbReference type="InterPro" id="IPR001893">
    <property type="entry name" value="Cys-rich_GLG1_repeat"/>
</dbReference>
<gene>
    <name evidence="1" type="ORF">EHR06_05560</name>
</gene>
<dbReference type="RefSeq" id="WP_135756061.1">
    <property type="nucleotide sequence ID" value="NZ_RQHS01000005.1"/>
</dbReference>
<keyword evidence="2" id="KW-1185">Reference proteome</keyword>
<proteinExistence type="predicted"/>
<sequence>MNWSILSIFMMVLGVSVYAQGGGSGKPRMGGPGSPCFEDRQKYCSDVPKGQGRIRDCLKENLDKLSPECKEHLDKRWGKKKS</sequence>
<accession>A0A4Z1ATA1</accession>
<dbReference type="GO" id="GO:0016020">
    <property type="term" value="C:membrane"/>
    <property type="evidence" value="ECO:0007669"/>
    <property type="project" value="InterPro"/>
</dbReference>
<name>A0A4Z1ATA1_9LEPT</name>
<dbReference type="EMBL" id="RQHS01000005">
    <property type="protein sequence ID" value="TGN03467.1"/>
    <property type="molecule type" value="Genomic_DNA"/>
</dbReference>
<organism evidence="1 2">
    <name type="scientific">Leptospira dzoumogneensis</name>
    <dbReference type="NCBI Taxonomy" id="2484904"/>
    <lineage>
        <taxon>Bacteria</taxon>
        <taxon>Pseudomonadati</taxon>
        <taxon>Spirochaetota</taxon>
        <taxon>Spirochaetia</taxon>
        <taxon>Leptospirales</taxon>
        <taxon>Leptospiraceae</taxon>
        <taxon>Leptospira</taxon>
    </lineage>
</organism>
<dbReference type="Pfam" id="PF00839">
    <property type="entry name" value="Cys_rich_FGFR"/>
    <property type="match status" value="1"/>
</dbReference>
<protein>
    <recommendedName>
        <fullName evidence="3">Cysteine rich repeat protein</fullName>
    </recommendedName>
</protein>
<dbReference type="Proteomes" id="UP000297241">
    <property type="component" value="Unassembled WGS sequence"/>
</dbReference>
<evidence type="ECO:0000313" key="1">
    <source>
        <dbReference type="EMBL" id="TGN03467.1"/>
    </source>
</evidence>
<dbReference type="AlphaFoldDB" id="A0A4Z1ATA1"/>
<evidence type="ECO:0008006" key="3">
    <source>
        <dbReference type="Google" id="ProtNLM"/>
    </source>
</evidence>
<comment type="caution">
    <text evidence="1">The sequence shown here is derived from an EMBL/GenBank/DDBJ whole genome shotgun (WGS) entry which is preliminary data.</text>
</comment>
<reference evidence="1" key="1">
    <citation type="journal article" date="2019" name="PLoS Negl. Trop. Dis.">
        <title>Revisiting the worldwide diversity of Leptospira species in the environment.</title>
        <authorList>
            <person name="Vincent A.T."/>
            <person name="Schiettekatte O."/>
            <person name="Bourhy P."/>
            <person name="Veyrier F.J."/>
            <person name="Picardeau M."/>
        </authorList>
    </citation>
    <scope>NUCLEOTIDE SEQUENCE [LARGE SCALE GENOMIC DNA]</scope>
    <source>
        <strain evidence="1">201601113</strain>
    </source>
</reference>
<dbReference type="OrthoDB" id="331255at2"/>
<evidence type="ECO:0000313" key="2">
    <source>
        <dbReference type="Proteomes" id="UP000297241"/>
    </source>
</evidence>